<feature type="transmembrane region" description="Helical" evidence="8">
    <location>
        <begin position="286"/>
        <end position="310"/>
    </location>
</feature>
<feature type="transmembrane region" description="Helical" evidence="8">
    <location>
        <begin position="331"/>
        <end position="360"/>
    </location>
</feature>
<evidence type="ECO:0000313" key="12">
    <source>
        <dbReference type="Proteomes" id="UP000193061"/>
    </source>
</evidence>
<evidence type="ECO:0000256" key="8">
    <source>
        <dbReference type="SAM" id="Phobius"/>
    </source>
</evidence>
<keyword evidence="7 8" id="KW-0472">Membrane</keyword>
<evidence type="ECO:0000256" key="2">
    <source>
        <dbReference type="ARBA" id="ARBA00005236"/>
    </source>
</evidence>
<keyword evidence="12" id="KW-1185">Reference proteome</keyword>
<organism evidence="11 12">
    <name type="scientific">Roseovarius albus</name>
    <dbReference type="NCBI Taxonomy" id="1247867"/>
    <lineage>
        <taxon>Bacteria</taxon>
        <taxon>Pseudomonadati</taxon>
        <taxon>Pseudomonadota</taxon>
        <taxon>Alphaproteobacteria</taxon>
        <taxon>Rhodobacterales</taxon>
        <taxon>Roseobacteraceae</taxon>
        <taxon>Roseovarius</taxon>
    </lineage>
</organism>
<dbReference type="PANTHER" id="PTHR30489">
    <property type="entry name" value="LIPOPROTEIN-RELEASING SYSTEM TRANSMEMBRANE PROTEIN LOLE"/>
    <property type="match status" value="1"/>
</dbReference>
<comment type="similarity">
    <text evidence="2">Belongs to the ABC-4 integral membrane protein family. LolC/E subfamily.</text>
</comment>
<keyword evidence="5 8" id="KW-0812">Transmembrane</keyword>
<dbReference type="OrthoDB" id="9808461at2"/>
<evidence type="ECO:0000256" key="3">
    <source>
        <dbReference type="ARBA" id="ARBA00022448"/>
    </source>
</evidence>
<evidence type="ECO:0000256" key="1">
    <source>
        <dbReference type="ARBA" id="ARBA00004651"/>
    </source>
</evidence>
<dbReference type="EMBL" id="FWFX01000002">
    <property type="protein sequence ID" value="SLN22481.1"/>
    <property type="molecule type" value="Genomic_DNA"/>
</dbReference>
<feature type="domain" description="MacB-like periplasmic core" evidence="10">
    <location>
        <begin position="33"/>
        <end position="247"/>
    </location>
</feature>
<dbReference type="InterPro" id="IPR025857">
    <property type="entry name" value="MacB_PCD"/>
</dbReference>
<dbReference type="GO" id="GO:0098797">
    <property type="term" value="C:plasma membrane protein complex"/>
    <property type="evidence" value="ECO:0007669"/>
    <property type="project" value="TreeGrafter"/>
</dbReference>
<dbReference type="Pfam" id="PF02687">
    <property type="entry name" value="FtsX"/>
    <property type="match status" value="1"/>
</dbReference>
<dbReference type="Pfam" id="PF12704">
    <property type="entry name" value="MacB_PCD"/>
    <property type="match status" value="1"/>
</dbReference>
<dbReference type="GO" id="GO:0042953">
    <property type="term" value="P:lipoprotein transport"/>
    <property type="evidence" value="ECO:0007669"/>
    <property type="project" value="InterPro"/>
</dbReference>
<feature type="domain" description="ABC3 transporter permease C-terminal" evidence="9">
    <location>
        <begin position="288"/>
        <end position="422"/>
    </location>
</feature>
<evidence type="ECO:0000259" key="10">
    <source>
        <dbReference type="Pfam" id="PF12704"/>
    </source>
</evidence>
<dbReference type="InterPro" id="IPR051447">
    <property type="entry name" value="Lipoprotein-release_system"/>
</dbReference>
<dbReference type="NCBIfam" id="TIGR02212">
    <property type="entry name" value="lolCE"/>
    <property type="match status" value="1"/>
</dbReference>
<evidence type="ECO:0000313" key="11">
    <source>
        <dbReference type="EMBL" id="SLN22481.1"/>
    </source>
</evidence>
<dbReference type="InterPro" id="IPR011925">
    <property type="entry name" value="LolCE_TM"/>
</dbReference>
<comment type="subcellular location">
    <subcellularLocation>
        <location evidence="1">Cell membrane</location>
        <topology evidence="1">Multi-pass membrane protein</topology>
    </subcellularLocation>
</comment>
<keyword evidence="4" id="KW-1003">Cell membrane</keyword>
<dbReference type="Proteomes" id="UP000193061">
    <property type="component" value="Unassembled WGS sequence"/>
</dbReference>
<dbReference type="InterPro" id="IPR003838">
    <property type="entry name" value="ABC3_permease_C"/>
</dbReference>
<evidence type="ECO:0000256" key="6">
    <source>
        <dbReference type="ARBA" id="ARBA00022989"/>
    </source>
</evidence>
<accession>A0A1X6YIZ1</accession>
<gene>
    <name evidence="11" type="primary">lolC</name>
    <name evidence="11" type="ORF">ROA7450_00847</name>
</gene>
<protein>
    <submittedName>
        <fullName evidence="11">Lipoprotein-releasing system transmembrane protein LolC</fullName>
    </submittedName>
</protein>
<feature type="transmembrane region" description="Helical" evidence="8">
    <location>
        <begin position="31"/>
        <end position="53"/>
    </location>
</feature>
<dbReference type="PANTHER" id="PTHR30489:SF0">
    <property type="entry name" value="LIPOPROTEIN-RELEASING SYSTEM TRANSMEMBRANE PROTEIN LOLE"/>
    <property type="match status" value="1"/>
</dbReference>
<evidence type="ECO:0000256" key="7">
    <source>
        <dbReference type="ARBA" id="ARBA00023136"/>
    </source>
</evidence>
<keyword evidence="11" id="KW-0449">Lipoprotein</keyword>
<keyword evidence="3" id="KW-0813">Transport</keyword>
<dbReference type="GO" id="GO:0044874">
    <property type="term" value="P:lipoprotein localization to outer membrane"/>
    <property type="evidence" value="ECO:0007669"/>
    <property type="project" value="TreeGrafter"/>
</dbReference>
<feature type="transmembrane region" description="Helical" evidence="8">
    <location>
        <begin position="395"/>
        <end position="414"/>
    </location>
</feature>
<dbReference type="AlphaFoldDB" id="A0A1X6YIZ1"/>
<sequence length="429" mass="46769">MAGTPAPFAPFEWMIAWRYLRARRAEGGVSVMTWISLIGITLAVFALIATLSVRSGFRAELVDTILGSNAHVTVYNLGVVNEQTGRLDRTIEDYTAMAERVREVEGVTRVAPLIKGQVMANMRDRNAGVQVFGISFEDLQTIPRVANPETGLGDIARFNEGIALGSGVARELGVTIGDRIKLILPNANKTAFGSTPRINAYEVVYIFTAGRYDIDKVRVYLPFAEAQSFFNREGRADELEVMVANPEGVDGMNLDLIKAAGERSQLWSWRDASGGYLRALEVEDNVMFIIMAILVLIAAMNITSGLIMLVKNKGRDIGILRTIGLTQGSVMRVFFICGAFTGMIGTVCGVILGCLFAVYIDPIFSVVNAMMGGGVWDPSIRGIYHLPAKLEFADVLSAIGLSLGLSFIVTIFPARRAARLNPVEALRYE</sequence>
<proteinExistence type="inferred from homology"/>
<evidence type="ECO:0000256" key="5">
    <source>
        <dbReference type="ARBA" id="ARBA00022692"/>
    </source>
</evidence>
<keyword evidence="6 8" id="KW-1133">Transmembrane helix</keyword>
<evidence type="ECO:0000259" key="9">
    <source>
        <dbReference type="Pfam" id="PF02687"/>
    </source>
</evidence>
<evidence type="ECO:0000256" key="4">
    <source>
        <dbReference type="ARBA" id="ARBA00022475"/>
    </source>
</evidence>
<reference evidence="11 12" key="1">
    <citation type="submission" date="2017-03" db="EMBL/GenBank/DDBJ databases">
        <authorList>
            <person name="Afonso C.L."/>
            <person name="Miller P.J."/>
            <person name="Scott M.A."/>
            <person name="Spackman E."/>
            <person name="Goraichik I."/>
            <person name="Dimitrov K.M."/>
            <person name="Suarez D.L."/>
            <person name="Swayne D.E."/>
        </authorList>
    </citation>
    <scope>NUCLEOTIDE SEQUENCE [LARGE SCALE GENOMIC DNA]</scope>
    <source>
        <strain evidence="11 12">CECT 7450</strain>
    </source>
</reference>
<name>A0A1X6YIZ1_9RHOB</name>
<dbReference type="RefSeq" id="WP_085804646.1">
    <property type="nucleotide sequence ID" value="NZ_FWFX01000002.1"/>
</dbReference>